<reference evidence="2" key="2">
    <citation type="submission" date="2020-09" db="EMBL/GenBank/DDBJ databases">
        <authorList>
            <person name="Sun Q."/>
            <person name="Zhou Y."/>
        </authorList>
    </citation>
    <scope>NUCLEOTIDE SEQUENCE</scope>
    <source>
        <strain evidence="2">CGMCC 1.15179</strain>
    </source>
</reference>
<organism evidence="2 3">
    <name type="scientific">Marinithermofilum abyssi</name>
    <dbReference type="NCBI Taxonomy" id="1571185"/>
    <lineage>
        <taxon>Bacteria</taxon>
        <taxon>Bacillati</taxon>
        <taxon>Bacillota</taxon>
        <taxon>Bacilli</taxon>
        <taxon>Bacillales</taxon>
        <taxon>Thermoactinomycetaceae</taxon>
        <taxon>Marinithermofilum</taxon>
    </lineage>
</organism>
<evidence type="ECO:0000313" key="2">
    <source>
        <dbReference type="EMBL" id="GGE29591.1"/>
    </source>
</evidence>
<dbReference type="Gene3D" id="3.40.50.1820">
    <property type="entry name" value="alpha/beta hydrolase"/>
    <property type="match status" value="1"/>
</dbReference>
<protein>
    <recommendedName>
        <fullName evidence="1">Serine aminopeptidase S33 domain-containing protein</fullName>
    </recommendedName>
</protein>
<reference evidence="2" key="1">
    <citation type="journal article" date="2014" name="Int. J. Syst. Evol. Microbiol.">
        <title>Complete genome sequence of Corynebacterium casei LMG S-19264T (=DSM 44701T), isolated from a smear-ripened cheese.</title>
        <authorList>
            <consortium name="US DOE Joint Genome Institute (JGI-PGF)"/>
            <person name="Walter F."/>
            <person name="Albersmeier A."/>
            <person name="Kalinowski J."/>
            <person name="Ruckert C."/>
        </authorList>
    </citation>
    <scope>NUCLEOTIDE SEQUENCE</scope>
    <source>
        <strain evidence="2">CGMCC 1.15179</strain>
    </source>
</reference>
<name>A0A8J2VKS1_9BACL</name>
<dbReference type="Proteomes" id="UP000625210">
    <property type="component" value="Unassembled WGS sequence"/>
</dbReference>
<dbReference type="SUPFAM" id="SSF53474">
    <property type="entry name" value="alpha/beta-Hydrolases"/>
    <property type="match status" value="1"/>
</dbReference>
<dbReference type="InterPro" id="IPR022742">
    <property type="entry name" value="Hydrolase_4"/>
</dbReference>
<dbReference type="InterPro" id="IPR029058">
    <property type="entry name" value="AB_hydrolase_fold"/>
</dbReference>
<sequence length="139" mass="16123">MMEKAQRIPGLQSMVSYDFQQKLSDPLTSLTYSFRWVQKWLIQIEEVIRYVENVTVPTLCICGKDDPLIPTDTVRSFFDSLSTQDKEWILLSGYGHRLLHSDRSASATNALIDWLNRQEQAIQDKREVESLLSIKFPIT</sequence>
<gene>
    <name evidence="2" type="ORF">GCM10011571_34650</name>
</gene>
<comment type="caution">
    <text evidence="2">The sequence shown here is derived from an EMBL/GenBank/DDBJ whole genome shotgun (WGS) entry which is preliminary data.</text>
</comment>
<feature type="domain" description="Serine aminopeptidase S33" evidence="1">
    <location>
        <begin position="22"/>
        <end position="100"/>
    </location>
</feature>
<evidence type="ECO:0000259" key="1">
    <source>
        <dbReference type="Pfam" id="PF12146"/>
    </source>
</evidence>
<dbReference type="Pfam" id="PF12146">
    <property type="entry name" value="Hydrolase_4"/>
    <property type="match status" value="1"/>
</dbReference>
<dbReference type="AlphaFoldDB" id="A0A8J2VKS1"/>
<proteinExistence type="predicted"/>
<accession>A0A8J2VKS1</accession>
<keyword evidence="3" id="KW-1185">Reference proteome</keyword>
<evidence type="ECO:0000313" key="3">
    <source>
        <dbReference type="Proteomes" id="UP000625210"/>
    </source>
</evidence>
<dbReference type="EMBL" id="BMHQ01000022">
    <property type="protein sequence ID" value="GGE29591.1"/>
    <property type="molecule type" value="Genomic_DNA"/>
</dbReference>